<dbReference type="PANTHER" id="PTHR23507">
    <property type="entry name" value="ZGC:174356"/>
    <property type="match status" value="1"/>
</dbReference>
<proteinExistence type="predicted"/>
<protein>
    <submittedName>
        <fullName evidence="7">MFS transporter</fullName>
    </submittedName>
</protein>
<dbReference type="GO" id="GO:0016020">
    <property type="term" value="C:membrane"/>
    <property type="evidence" value="ECO:0007669"/>
    <property type="project" value="UniProtKB-SubCell"/>
</dbReference>
<name>A0A914Y998_9BILA</name>
<sequence length="191" mass="21423">MLVYAGIIDIMYSYLRYKLSWNDKPYGWFSGFGSGFNSMTVLFLYPLLLRYGSNDVALSIYGIITKIIFLLMFAFLFASWWAYLSIIPMAFNRFVSTGLRASSSHFVEYAEQGKLFSLIALIEGITSIIATLIFNGLYPLTLNFFSGTVFVAVAISLLLPLGLLINVHYNMKEIQPETNALNPTAISSNNV</sequence>
<evidence type="ECO:0000256" key="4">
    <source>
        <dbReference type="ARBA" id="ARBA00023136"/>
    </source>
</evidence>
<dbReference type="SUPFAM" id="SSF103473">
    <property type="entry name" value="MFS general substrate transporter"/>
    <property type="match status" value="1"/>
</dbReference>
<feature type="transmembrane region" description="Helical" evidence="5">
    <location>
        <begin position="60"/>
        <end position="84"/>
    </location>
</feature>
<evidence type="ECO:0000313" key="7">
    <source>
        <dbReference type="WBParaSite" id="PSU_v2.g16772.t1"/>
    </source>
</evidence>
<evidence type="ECO:0000313" key="6">
    <source>
        <dbReference type="Proteomes" id="UP000887577"/>
    </source>
</evidence>
<keyword evidence="6" id="KW-1185">Reference proteome</keyword>
<dbReference type="GO" id="GO:0022857">
    <property type="term" value="F:transmembrane transporter activity"/>
    <property type="evidence" value="ECO:0007669"/>
    <property type="project" value="TreeGrafter"/>
</dbReference>
<feature type="transmembrane region" description="Helical" evidence="5">
    <location>
        <begin position="26"/>
        <end position="48"/>
    </location>
</feature>
<organism evidence="6 7">
    <name type="scientific">Panagrolaimus superbus</name>
    <dbReference type="NCBI Taxonomy" id="310955"/>
    <lineage>
        <taxon>Eukaryota</taxon>
        <taxon>Metazoa</taxon>
        <taxon>Ecdysozoa</taxon>
        <taxon>Nematoda</taxon>
        <taxon>Chromadorea</taxon>
        <taxon>Rhabditida</taxon>
        <taxon>Tylenchina</taxon>
        <taxon>Panagrolaimomorpha</taxon>
        <taxon>Panagrolaimoidea</taxon>
        <taxon>Panagrolaimidae</taxon>
        <taxon>Panagrolaimus</taxon>
    </lineage>
</organism>
<accession>A0A914Y998</accession>
<dbReference type="InterPro" id="IPR036259">
    <property type="entry name" value="MFS_trans_sf"/>
</dbReference>
<feature type="transmembrane region" description="Helical" evidence="5">
    <location>
        <begin position="144"/>
        <end position="165"/>
    </location>
</feature>
<evidence type="ECO:0000256" key="1">
    <source>
        <dbReference type="ARBA" id="ARBA00004141"/>
    </source>
</evidence>
<evidence type="ECO:0000256" key="3">
    <source>
        <dbReference type="ARBA" id="ARBA00022989"/>
    </source>
</evidence>
<keyword evidence="3 5" id="KW-1133">Transmembrane helix</keyword>
<reference evidence="7" key="1">
    <citation type="submission" date="2022-11" db="UniProtKB">
        <authorList>
            <consortium name="WormBaseParasite"/>
        </authorList>
    </citation>
    <scope>IDENTIFICATION</scope>
</reference>
<dbReference type="WBParaSite" id="PSU_v2.g16772.t1">
    <property type="protein sequence ID" value="PSU_v2.g16772.t1"/>
    <property type="gene ID" value="PSU_v2.g16772"/>
</dbReference>
<keyword evidence="4 5" id="KW-0472">Membrane</keyword>
<evidence type="ECO:0000256" key="5">
    <source>
        <dbReference type="SAM" id="Phobius"/>
    </source>
</evidence>
<dbReference type="Proteomes" id="UP000887577">
    <property type="component" value="Unplaced"/>
</dbReference>
<comment type="subcellular location">
    <subcellularLocation>
        <location evidence="1">Membrane</location>
        <topology evidence="1">Multi-pass membrane protein</topology>
    </subcellularLocation>
</comment>
<dbReference type="PANTHER" id="PTHR23507:SF1">
    <property type="entry name" value="FI18259P1-RELATED"/>
    <property type="match status" value="1"/>
</dbReference>
<feature type="transmembrane region" description="Helical" evidence="5">
    <location>
        <begin position="115"/>
        <end position="138"/>
    </location>
</feature>
<evidence type="ECO:0000256" key="2">
    <source>
        <dbReference type="ARBA" id="ARBA00022692"/>
    </source>
</evidence>
<dbReference type="AlphaFoldDB" id="A0A914Y998"/>
<keyword evidence="2 5" id="KW-0812">Transmembrane</keyword>